<evidence type="ECO:0000313" key="2">
    <source>
        <dbReference type="Proteomes" id="UP001164539"/>
    </source>
</evidence>
<comment type="caution">
    <text evidence="1">The sequence shown here is derived from an EMBL/GenBank/DDBJ whole genome shotgun (WGS) entry which is preliminary data.</text>
</comment>
<dbReference type="EMBL" id="CM051399">
    <property type="protein sequence ID" value="KAJ4716485.1"/>
    <property type="molecule type" value="Genomic_DNA"/>
</dbReference>
<reference evidence="1 2" key="1">
    <citation type="journal article" date="2023" name="Science">
        <title>Complex scaffold remodeling in plant triterpene biosynthesis.</title>
        <authorList>
            <person name="De La Pena R."/>
            <person name="Hodgson H."/>
            <person name="Liu J.C."/>
            <person name="Stephenson M.J."/>
            <person name="Martin A.C."/>
            <person name="Owen C."/>
            <person name="Harkess A."/>
            <person name="Leebens-Mack J."/>
            <person name="Jimenez L.E."/>
            <person name="Osbourn A."/>
            <person name="Sattely E.S."/>
        </authorList>
    </citation>
    <scope>NUCLEOTIDE SEQUENCE [LARGE SCALE GENOMIC DNA]</scope>
    <source>
        <strain evidence="2">cv. JPN11</strain>
        <tissue evidence="1">Leaf</tissue>
    </source>
</reference>
<keyword evidence="2" id="KW-1185">Reference proteome</keyword>
<proteinExistence type="predicted"/>
<evidence type="ECO:0000313" key="1">
    <source>
        <dbReference type="EMBL" id="KAJ4716485.1"/>
    </source>
</evidence>
<accession>A0ACC1XYF4</accession>
<dbReference type="Proteomes" id="UP001164539">
    <property type="component" value="Chromosome 6"/>
</dbReference>
<sequence length="285" mass="32189">MDSGFSAGNLLLYILLVLFAAHGYGAREITEKNWEDVDTNQVDAHPSSHMNHMDPSTMVFFTMKDLKVGKTMPVYFRKRDHSTSPPLLPREEVDSIPFSLKQLPYLLEFFSFSQDSPQAKSMENTLRHCEISPIKGETKFCATSLESTLDLVHPIFGTDFKVLNTNFLTKSNIIFQNYTILQVPEQIFAPKIVACHIMPYPYAIFYCHTQETENKLFSVSLGGDNGDRVEAVAVCHMDTSHWSRDHASFRVLGIEPGSSHVCHFFQADNLVFVPASTMLENVLAI</sequence>
<organism evidence="1 2">
    <name type="scientific">Melia azedarach</name>
    <name type="common">Chinaberry tree</name>
    <dbReference type="NCBI Taxonomy" id="155640"/>
    <lineage>
        <taxon>Eukaryota</taxon>
        <taxon>Viridiplantae</taxon>
        <taxon>Streptophyta</taxon>
        <taxon>Embryophyta</taxon>
        <taxon>Tracheophyta</taxon>
        <taxon>Spermatophyta</taxon>
        <taxon>Magnoliopsida</taxon>
        <taxon>eudicotyledons</taxon>
        <taxon>Gunneridae</taxon>
        <taxon>Pentapetalae</taxon>
        <taxon>rosids</taxon>
        <taxon>malvids</taxon>
        <taxon>Sapindales</taxon>
        <taxon>Meliaceae</taxon>
        <taxon>Melia</taxon>
    </lineage>
</organism>
<protein>
    <submittedName>
        <fullName evidence="1">BURP domain-containing protein</fullName>
    </submittedName>
</protein>
<name>A0ACC1XYF4_MELAZ</name>
<gene>
    <name evidence="1" type="ORF">OWV82_011498</name>
</gene>